<comment type="similarity">
    <text evidence="1 4">Belongs to the universal ribosomal protein uL23 family.</text>
</comment>
<dbReference type="GO" id="GO:0003735">
    <property type="term" value="F:structural constituent of ribosome"/>
    <property type="evidence" value="ECO:0007669"/>
    <property type="project" value="InterPro"/>
</dbReference>
<evidence type="ECO:0000256" key="2">
    <source>
        <dbReference type="ARBA" id="ARBA00022980"/>
    </source>
</evidence>
<dbReference type="InterPro" id="IPR013025">
    <property type="entry name" value="Ribosomal_uL23-like"/>
</dbReference>
<dbReference type="AlphaFoldDB" id="A0A0G1U7B4"/>
<dbReference type="InterPro" id="IPR012678">
    <property type="entry name" value="Ribosomal_uL23/eL15/eS24_sf"/>
</dbReference>
<protein>
    <recommendedName>
        <fullName evidence="4">Large ribosomal subunit protein uL23</fullName>
    </recommendedName>
</protein>
<evidence type="ECO:0000256" key="1">
    <source>
        <dbReference type="ARBA" id="ARBA00006700"/>
    </source>
</evidence>
<keyword evidence="3 4" id="KW-0687">Ribonucleoprotein</keyword>
<keyword evidence="4" id="KW-0699">rRNA-binding</keyword>
<dbReference type="HAMAP" id="MF_01369_B">
    <property type="entry name" value="Ribosomal_uL23_B"/>
    <property type="match status" value="1"/>
</dbReference>
<proteinExistence type="inferred from homology"/>
<comment type="subunit">
    <text evidence="4">Part of the 50S ribosomal subunit. Contacts protein L29, and trigger factor when it is bound to the ribosome.</text>
</comment>
<dbReference type="EMBL" id="LCPC01000003">
    <property type="protein sequence ID" value="KKU89991.1"/>
    <property type="molecule type" value="Genomic_DNA"/>
</dbReference>
<dbReference type="NCBIfam" id="NF004363">
    <property type="entry name" value="PRK05738.2-4"/>
    <property type="match status" value="1"/>
</dbReference>
<organism evidence="5 6">
    <name type="scientific">Candidatus Yanofskybacteria bacterium GW2011_GWA1_48_10</name>
    <dbReference type="NCBI Taxonomy" id="1619022"/>
    <lineage>
        <taxon>Bacteria</taxon>
        <taxon>Candidatus Yanofskyibacteriota</taxon>
    </lineage>
</organism>
<keyword evidence="4" id="KW-0694">RNA-binding</keyword>
<dbReference type="Pfam" id="PF00276">
    <property type="entry name" value="Ribosomal_L23"/>
    <property type="match status" value="1"/>
</dbReference>
<evidence type="ECO:0000313" key="6">
    <source>
        <dbReference type="Proteomes" id="UP000034403"/>
    </source>
</evidence>
<dbReference type="GO" id="GO:0005840">
    <property type="term" value="C:ribosome"/>
    <property type="evidence" value="ECO:0007669"/>
    <property type="project" value="UniProtKB-KW"/>
</dbReference>
<dbReference type="InterPro" id="IPR012677">
    <property type="entry name" value="Nucleotide-bd_a/b_plait_sf"/>
</dbReference>
<comment type="function">
    <text evidence="4">One of the early assembly proteins it binds 23S rRNA. One of the proteins that surrounds the polypeptide exit tunnel on the outside of the ribosome. Forms the main docking site for trigger factor binding to the ribosome.</text>
</comment>
<evidence type="ECO:0000313" key="5">
    <source>
        <dbReference type="EMBL" id="KKU89991.1"/>
    </source>
</evidence>
<dbReference type="GO" id="GO:1990904">
    <property type="term" value="C:ribonucleoprotein complex"/>
    <property type="evidence" value="ECO:0007669"/>
    <property type="project" value="UniProtKB-KW"/>
</dbReference>
<evidence type="ECO:0000256" key="4">
    <source>
        <dbReference type="HAMAP-Rule" id="MF_01369"/>
    </source>
</evidence>
<dbReference type="Proteomes" id="UP000034403">
    <property type="component" value="Unassembled WGS sequence"/>
</dbReference>
<reference evidence="5 6" key="1">
    <citation type="journal article" date="2015" name="Nature">
        <title>rRNA introns, odd ribosomes, and small enigmatic genomes across a large radiation of phyla.</title>
        <authorList>
            <person name="Brown C.T."/>
            <person name="Hug L.A."/>
            <person name="Thomas B.C."/>
            <person name="Sharon I."/>
            <person name="Castelle C.J."/>
            <person name="Singh A."/>
            <person name="Wilkins M.J."/>
            <person name="Williams K.H."/>
            <person name="Banfield J.F."/>
        </authorList>
    </citation>
    <scope>NUCLEOTIDE SEQUENCE [LARGE SCALE GENOMIC DNA]</scope>
</reference>
<dbReference type="Gene3D" id="3.30.70.330">
    <property type="match status" value="1"/>
</dbReference>
<evidence type="ECO:0000256" key="3">
    <source>
        <dbReference type="ARBA" id="ARBA00023274"/>
    </source>
</evidence>
<name>A0A0G1U7B4_9BACT</name>
<keyword evidence="2 4" id="KW-0689">Ribosomal protein</keyword>
<sequence>MAFNIFKSKKEHKPKKKTDEKIEAKVEVGEAAAVSGQTKSLNGAGIIILHPYVSEKASNLEKFSKYVFKVSKKATKPEVKKTIQAKYGVKAISIRMTNIPAKKRTVGRHQGVKSGFRKAIVTLTKGETISIK</sequence>
<dbReference type="SUPFAM" id="SSF54189">
    <property type="entry name" value="Ribosomal proteins S24e, L23 and L15e"/>
    <property type="match status" value="1"/>
</dbReference>
<accession>A0A0G1U7B4</accession>
<comment type="caution">
    <text evidence="5">The sequence shown here is derived from an EMBL/GenBank/DDBJ whole genome shotgun (WGS) entry which is preliminary data.</text>
</comment>
<dbReference type="GO" id="GO:0019843">
    <property type="term" value="F:rRNA binding"/>
    <property type="evidence" value="ECO:0007669"/>
    <property type="project" value="UniProtKB-UniRule"/>
</dbReference>
<dbReference type="GO" id="GO:0006412">
    <property type="term" value="P:translation"/>
    <property type="evidence" value="ECO:0007669"/>
    <property type="project" value="UniProtKB-UniRule"/>
</dbReference>
<gene>
    <name evidence="4" type="primary">rplW</name>
    <name evidence="5" type="ORF">UY20_C0003G0030</name>
</gene>